<keyword evidence="1" id="KW-0472">Membrane</keyword>
<name>A0ABT5IQ00_9NEIS</name>
<dbReference type="Proteomes" id="UP001222030">
    <property type="component" value="Unassembled WGS sequence"/>
</dbReference>
<evidence type="ECO:0000313" key="3">
    <source>
        <dbReference type="Proteomes" id="UP001222030"/>
    </source>
</evidence>
<proteinExistence type="predicted"/>
<comment type="caution">
    <text evidence="2">The sequence shown here is derived from an EMBL/GenBank/DDBJ whole genome shotgun (WGS) entry which is preliminary data.</text>
</comment>
<dbReference type="EMBL" id="JAQQLE010000009">
    <property type="protein sequence ID" value="MDC7714602.1"/>
    <property type="molecule type" value="Genomic_DNA"/>
</dbReference>
<reference evidence="2 3" key="1">
    <citation type="submission" date="2023-01" db="EMBL/GenBank/DDBJ databases">
        <title>Novel species of the genus Vogesella isolated from rivers.</title>
        <authorList>
            <person name="Lu H."/>
        </authorList>
    </citation>
    <scope>NUCLEOTIDE SEQUENCE [LARGE SCALE GENOMIC DNA]</scope>
    <source>
        <strain evidence="2 3">LYT5W</strain>
    </source>
</reference>
<gene>
    <name evidence="2" type="ORF">PQU96_10775</name>
</gene>
<protein>
    <submittedName>
        <fullName evidence="2">Uncharacterized protein</fullName>
    </submittedName>
</protein>
<accession>A0ABT5IQ00</accession>
<organism evidence="2 3">
    <name type="scientific">Vogesella margarita</name>
    <dbReference type="NCBI Taxonomy" id="2984199"/>
    <lineage>
        <taxon>Bacteria</taxon>
        <taxon>Pseudomonadati</taxon>
        <taxon>Pseudomonadota</taxon>
        <taxon>Betaproteobacteria</taxon>
        <taxon>Neisseriales</taxon>
        <taxon>Chromobacteriaceae</taxon>
        <taxon>Vogesella</taxon>
    </lineage>
</organism>
<feature type="transmembrane region" description="Helical" evidence="1">
    <location>
        <begin position="282"/>
        <end position="299"/>
    </location>
</feature>
<keyword evidence="1" id="KW-0812">Transmembrane</keyword>
<keyword evidence="1" id="KW-1133">Transmembrane helix</keyword>
<keyword evidence="3" id="KW-1185">Reference proteome</keyword>
<feature type="transmembrane region" description="Helical" evidence="1">
    <location>
        <begin position="347"/>
        <end position="368"/>
    </location>
</feature>
<evidence type="ECO:0000256" key="1">
    <source>
        <dbReference type="SAM" id="Phobius"/>
    </source>
</evidence>
<feature type="transmembrane region" description="Helical" evidence="1">
    <location>
        <begin position="380"/>
        <end position="401"/>
    </location>
</feature>
<dbReference type="RefSeq" id="WP_272772327.1">
    <property type="nucleotide sequence ID" value="NZ_JAQQLE010000009.1"/>
</dbReference>
<evidence type="ECO:0000313" key="2">
    <source>
        <dbReference type="EMBL" id="MDC7714602.1"/>
    </source>
</evidence>
<sequence>MPLPTDPLELAILLHKKLQHIAMHGRQVAGKVPAELAFEEVESALDTAGLLVAPNTRQNSVEFSLPADFFRSLEELIEAPSRRILPPSRFYLADDDCLCEGDAPALAQSVQHYLAAAKLYSLLGQAADHQGGVGSAKSLIFLHKEKIELAPEYTISDLRELPGIVGFQSDFIESTTHKEQKKTIVKTVLLEMFAGRGRVPFAELLVQFRDFMEKVHASYQLYVSEFSFQKVKELIEKEKLDATIKLNKVFSDIQNQLLAVPAALILAGGQMENSHDWTGKNVLIWLGVLVFAILMTLLVRNQRHTLHAVKQEIDQQWEQIRGKYHSVAERFQESYKQLDLRYNHQEMLIKVVSMLVTLALAVTTYMLLHFSVPEPLMIESLQWGLGVSSSLLAWDILIWVIKRYFPEKFTR</sequence>